<comment type="caution">
    <text evidence="2">The sequence shown here is derived from an EMBL/GenBank/DDBJ whole genome shotgun (WGS) entry which is preliminary data.</text>
</comment>
<name>A0A3M7CW71_HORWE</name>
<dbReference type="EMBL" id="QWIN01000211">
    <property type="protein sequence ID" value="RMY56331.1"/>
    <property type="molecule type" value="Genomic_DNA"/>
</dbReference>
<evidence type="ECO:0000313" key="3">
    <source>
        <dbReference type="Proteomes" id="UP000270230"/>
    </source>
</evidence>
<organism evidence="2 3">
    <name type="scientific">Hortaea werneckii</name>
    <name type="common">Black yeast</name>
    <name type="synonym">Cladosporium werneckii</name>
    <dbReference type="NCBI Taxonomy" id="91943"/>
    <lineage>
        <taxon>Eukaryota</taxon>
        <taxon>Fungi</taxon>
        <taxon>Dikarya</taxon>
        <taxon>Ascomycota</taxon>
        <taxon>Pezizomycotina</taxon>
        <taxon>Dothideomycetes</taxon>
        <taxon>Dothideomycetidae</taxon>
        <taxon>Mycosphaerellales</taxon>
        <taxon>Teratosphaeriaceae</taxon>
        <taxon>Hortaea</taxon>
    </lineage>
</organism>
<dbReference type="Proteomes" id="UP000270230">
    <property type="component" value="Unassembled WGS sequence"/>
</dbReference>
<reference evidence="2 3" key="1">
    <citation type="journal article" date="2018" name="BMC Genomics">
        <title>Genomic evidence for intraspecific hybridization in a clonal and extremely halotolerant yeast.</title>
        <authorList>
            <person name="Gostincar C."/>
            <person name="Stajich J.E."/>
            <person name="Zupancic J."/>
            <person name="Zalar P."/>
            <person name="Gunde-Cimerman N."/>
        </authorList>
    </citation>
    <scope>NUCLEOTIDE SEQUENCE [LARGE SCALE GENOMIC DNA]</scope>
    <source>
        <strain evidence="2 3">EXF-151</strain>
    </source>
</reference>
<sequence length="152" mass="16545">MYGSWQFQGCPSTGQRWAPLSSDKTGHPITGYQGSTGPSYHDYYNNAARINGGMNWGRGPAPCFQRAGMDAVDGFRGTLKLEIPGGRWFERRGGYDPRVSYGSGYTHGSFNTEGSDCRLSGLKDGLLAVKAHRANVQSSVRRSEKIGNSESD</sequence>
<protein>
    <submittedName>
        <fullName evidence="2">Uncharacterized protein</fullName>
    </submittedName>
</protein>
<dbReference type="VEuPathDB" id="FungiDB:BTJ68_05582"/>
<accession>A0A3M7CW71</accession>
<evidence type="ECO:0000256" key="1">
    <source>
        <dbReference type="SAM" id="MobiDB-lite"/>
    </source>
</evidence>
<feature type="region of interest" description="Disordered" evidence="1">
    <location>
        <begin position="1"/>
        <end position="25"/>
    </location>
</feature>
<evidence type="ECO:0000313" key="2">
    <source>
        <dbReference type="EMBL" id="RMY56331.1"/>
    </source>
</evidence>
<feature type="compositionally biased region" description="Polar residues" evidence="1">
    <location>
        <begin position="1"/>
        <end position="15"/>
    </location>
</feature>
<proteinExistence type="predicted"/>
<dbReference type="AlphaFoldDB" id="A0A3M7CW71"/>
<gene>
    <name evidence="2" type="ORF">D0865_03711</name>
</gene>